<reference evidence="2 3" key="1">
    <citation type="submission" date="2019-11" db="EMBL/GenBank/DDBJ databases">
        <title>Draft genome sequence of Kocuria indica DP-K7, a methyl red degrading Actinobacterium.</title>
        <authorList>
            <person name="Kumaran S."/>
            <person name="Tischler D."/>
            <person name="Ngo A.C.R."/>
            <person name="Schultes F."/>
        </authorList>
    </citation>
    <scope>NUCLEOTIDE SEQUENCE [LARGE SCALE GENOMIC DNA]</scope>
    <source>
        <strain evidence="2 3">DP-K7</strain>
    </source>
</reference>
<dbReference type="Pfam" id="PF03583">
    <property type="entry name" value="LIP"/>
    <property type="match status" value="1"/>
</dbReference>
<comment type="caution">
    <text evidence="2">The sequence shown here is derived from an EMBL/GenBank/DDBJ whole genome shotgun (WGS) entry which is preliminary data.</text>
</comment>
<dbReference type="InterPro" id="IPR005152">
    <property type="entry name" value="Lipase_secreted"/>
</dbReference>
<sequence>MPVATSTRCSSAFSLWRTAGVLAAGAGLLLAGLQPAHAAETTPDGGYAELPPAEQSQELKDAGLSPEDLQREEALERLSRTTNPDFYTTPAQLPAANGSVLRHEASVFYVDPINLIKPNAESTRILYKTTNARNEAVAASGTVLKSKAAWKKSTPRPLVVMSPGTQGVDDSCAPSRQLALGTNYEGINLTGLVNAGYNVVVPDYIGLGTEGIHTYMNRTDQAHAVLDAVRAAQGMGIDGISAKTPVGAVGYSQGGGATAAAAEAAGSYAPEIDLKGAWAGAPPADLAMTGKNLDSAFFAALPFYVVAGAEEYGVPFRESLNEKGQVRYDNIRRSCTIKAVVSNALVQSRTLTKDGRSISQMIGDPQMSEYLQEQKIGTAGRHPSVPVRIAHSVADDVVPYQSGRQLAQRWCASGSNVSFQPLVTPTHLGGYVEGLPSALEFLNARFSGQKQLSSCWRL</sequence>
<feature type="signal peptide" evidence="1">
    <location>
        <begin position="1"/>
        <end position="38"/>
    </location>
</feature>
<dbReference type="Gene3D" id="1.10.260.130">
    <property type="match status" value="1"/>
</dbReference>
<gene>
    <name evidence="2" type="ORF">GKZ75_13350</name>
</gene>
<accession>A0A6N9R102</accession>
<evidence type="ECO:0000313" key="3">
    <source>
        <dbReference type="Proteomes" id="UP000471026"/>
    </source>
</evidence>
<dbReference type="Proteomes" id="UP000471026">
    <property type="component" value="Unassembled WGS sequence"/>
</dbReference>
<dbReference type="PANTHER" id="PTHR34853">
    <property type="match status" value="1"/>
</dbReference>
<protein>
    <submittedName>
        <fullName evidence="2">Lipase</fullName>
    </submittedName>
</protein>
<dbReference type="GO" id="GO:0004806">
    <property type="term" value="F:triacylglycerol lipase activity"/>
    <property type="evidence" value="ECO:0007669"/>
    <property type="project" value="InterPro"/>
</dbReference>
<organism evidence="2 3">
    <name type="scientific">Kocuria marina subsp. indica</name>
    <dbReference type="NCBI Taxonomy" id="1049583"/>
    <lineage>
        <taxon>Bacteria</taxon>
        <taxon>Bacillati</taxon>
        <taxon>Actinomycetota</taxon>
        <taxon>Actinomycetes</taxon>
        <taxon>Micrococcales</taxon>
        <taxon>Micrococcaceae</taxon>
        <taxon>Kocuria</taxon>
    </lineage>
</organism>
<dbReference type="SUPFAM" id="SSF53474">
    <property type="entry name" value="alpha/beta-Hydrolases"/>
    <property type="match status" value="1"/>
</dbReference>
<keyword evidence="1" id="KW-0732">Signal</keyword>
<dbReference type="PANTHER" id="PTHR34853:SF1">
    <property type="entry name" value="LIPASE 5"/>
    <property type="match status" value="1"/>
</dbReference>
<dbReference type="GO" id="GO:0016042">
    <property type="term" value="P:lipid catabolic process"/>
    <property type="evidence" value="ECO:0007669"/>
    <property type="project" value="InterPro"/>
</dbReference>
<evidence type="ECO:0000313" key="2">
    <source>
        <dbReference type="EMBL" id="NDO79175.1"/>
    </source>
</evidence>
<feature type="chain" id="PRO_5026877609" evidence="1">
    <location>
        <begin position="39"/>
        <end position="458"/>
    </location>
</feature>
<dbReference type="InterPro" id="IPR029058">
    <property type="entry name" value="AB_hydrolase_fold"/>
</dbReference>
<proteinExistence type="predicted"/>
<dbReference type="PIRSF" id="PIRSF029171">
    <property type="entry name" value="Esterase_LipA"/>
    <property type="match status" value="1"/>
</dbReference>
<evidence type="ECO:0000256" key="1">
    <source>
        <dbReference type="SAM" id="SignalP"/>
    </source>
</evidence>
<dbReference type="AlphaFoldDB" id="A0A6N9R102"/>
<name>A0A6N9R102_9MICC</name>
<dbReference type="EMBL" id="WMHZ01000038">
    <property type="protein sequence ID" value="NDO79175.1"/>
    <property type="molecule type" value="Genomic_DNA"/>
</dbReference>
<dbReference type="Gene3D" id="3.40.50.1820">
    <property type="entry name" value="alpha/beta hydrolase"/>
    <property type="match status" value="1"/>
</dbReference>